<dbReference type="AlphaFoldDB" id="A0A084VW62"/>
<dbReference type="VEuPathDB" id="VectorBase:ASIC009880"/>
<evidence type="ECO:0000313" key="3">
    <source>
        <dbReference type="Proteomes" id="UP000030765"/>
    </source>
</evidence>
<sequence>MNQPPFLRLVSFCPRTAQKKREEYEGKGIETGKTGKVTSRFVEPWPVDRRQTTMTVTLSDMIPVRCSWGDDIDGVFLFHVLRSIYTRAAADWVGMKSGFCLRLGIDRNLQ</sequence>
<proteinExistence type="predicted"/>
<organism evidence="1">
    <name type="scientific">Anopheles sinensis</name>
    <name type="common">Mosquito</name>
    <dbReference type="NCBI Taxonomy" id="74873"/>
    <lineage>
        <taxon>Eukaryota</taxon>
        <taxon>Metazoa</taxon>
        <taxon>Ecdysozoa</taxon>
        <taxon>Arthropoda</taxon>
        <taxon>Hexapoda</taxon>
        <taxon>Insecta</taxon>
        <taxon>Pterygota</taxon>
        <taxon>Neoptera</taxon>
        <taxon>Endopterygota</taxon>
        <taxon>Diptera</taxon>
        <taxon>Nematocera</taxon>
        <taxon>Culicoidea</taxon>
        <taxon>Culicidae</taxon>
        <taxon>Anophelinae</taxon>
        <taxon>Anopheles</taxon>
    </lineage>
</organism>
<name>A0A084VW62_ANOSI</name>
<evidence type="ECO:0000313" key="2">
    <source>
        <dbReference type="EnsemblMetazoa" id="ASIC009880-PA"/>
    </source>
</evidence>
<keyword evidence="3" id="KW-1185">Reference proteome</keyword>
<dbReference type="EMBL" id="ATLV01017493">
    <property type="status" value="NOT_ANNOTATED_CDS"/>
    <property type="molecule type" value="Genomic_DNA"/>
</dbReference>
<gene>
    <name evidence="1" type="ORF">ZHAS_00009880</name>
</gene>
<evidence type="ECO:0000313" key="1">
    <source>
        <dbReference type="EMBL" id="KFB42206.1"/>
    </source>
</evidence>
<dbReference type="EMBL" id="KE525170">
    <property type="protein sequence ID" value="KFB42206.1"/>
    <property type="molecule type" value="Genomic_DNA"/>
</dbReference>
<reference evidence="2" key="2">
    <citation type="submission" date="2020-05" db="UniProtKB">
        <authorList>
            <consortium name="EnsemblMetazoa"/>
        </authorList>
    </citation>
    <scope>IDENTIFICATION</scope>
</reference>
<dbReference type="Proteomes" id="UP000030765">
    <property type="component" value="Unassembled WGS sequence"/>
</dbReference>
<protein>
    <submittedName>
        <fullName evidence="1 2">Protein CBG22998</fullName>
    </submittedName>
</protein>
<accession>A0A084VW62</accession>
<reference evidence="1 3" key="1">
    <citation type="journal article" date="2014" name="BMC Genomics">
        <title>Genome sequence of Anopheles sinensis provides insight into genetics basis of mosquito competence for malaria parasites.</title>
        <authorList>
            <person name="Zhou D."/>
            <person name="Zhang D."/>
            <person name="Ding G."/>
            <person name="Shi L."/>
            <person name="Hou Q."/>
            <person name="Ye Y."/>
            <person name="Xu Y."/>
            <person name="Zhou H."/>
            <person name="Xiong C."/>
            <person name="Li S."/>
            <person name="Yu J."/>
            <person name="Hong S."/>
            <person name="Yu X."/>
            <person name="Zou P."/>
            <person name="Chen C."/>
            <person name="Chang X."/>
            <person name="Wang W."/>
            <person name="Lv Y."/>
            <person name="Sun Y."/>
            <person name="Ma L."/>
            <person name="Shen B."/>
            <person name="Zhu C."/>
        </authorList>
    </citation>
    <scope>NUCLEOTIDE SEQUENCE [LARGE SCALE GENOMIC DNA]</scope>
</reference>
<dbReference type="EnsemblMetazoa" id="ASIC009880-RA">
    <property type="protein sequence ID" value="ASIC009880-PA"/>
    <property type="gene ID" value="ASIC009880"/>
</dbReference>